<dbReference type="AlphaFoldDB" id="A0A1Y6L332"/>
<proteinExistence type="predicted"/>
<organism evidence="2 3">
    <name type="scientific">Zymoseptoria tritici ST99CH_1A5</name>
    <dbReference type="NCBI Taxonomy" id="1276529"/>
    <lineage>
        <taxon>Eukaryota</taxon>
        <taxon>Fungi</taxon>
        <taxon>Dikarya</taxon>
        <taxon>Ascomycota</taxon>
        <taxon>Pezizomycotina</taxon>
        <taxon>Dothideomycetes</taxon>
        <taxon>Dothideomycetidae</taxon>
        <taxon>Mycosphaerellales</taxon>
        <taxon>Mycosphaerellaceae</taxon>
        <taxon>Zymoseptoria</taxon>
    </lineage>
</organism>
<feature type="region of interest" description="Disordered" evidence="1">
    <location>
        <begin position="176"/>
        <end position="228"/>
    </location>
</feature>
<feature type="region of interest" description="Disordered" evidence="1">
    <location>
        <begin position="63"/>
        <end position="82"/>
    </location>
</feature>
<name>A0A1Y6L332_ZYMTR</name>
<accession>A0A1Y6L332</accession>
<dbReference type="Proteomes" id="UP000215453">
    <property type="component" value="Chromosome 1"/>
</dbReference>
<protein>
    <submittedName>
        <fullName evidence="2">Uncharacterized protein</fullName>
    </submittedName>
</protein>
<feature type="compositionally biased region" description="Low complexity" evidence="1">
    <location>
        <begin position="176"/>
        <end position="192"/>
    </location>
</feature>
<evidence type="ECO:0000256" key="1">
    <source>
        <dbReference type="SAM" id="MobiDB-lite"/>
    </source>
</evidence>
<gene>
    <name evidence="2" type="ORF">ZT1A5_G307</name>
</gene>
<sequence length="401" mass="44684">MPSGRERSLRQLTGANDSPRKLSFTTIKEARAKLRSTATTAGHAIKTFVRPITALMVEEKTQPRAAATSRFPSSTPPLARSNSLPSLSVKLIKDVTAKAKTAGEKMRHSTSFEGLGQRQLVKDATSTLKATGQRFRNSTSFEGLREKFTGLGLNPMESIHEEEEQDLRPCQKAYLRSQNRSTTTRSTSITPSPHRELMSMSELHSDAQRASFTRRSTTTTPPPRRLPIDRTSITTLAISPPNPTPAAILLHHHNTQTLSLLSILQTLRHSVGVPFLTLSPTLSAESLTLARHCIDWQTPAQRARPERTIVRVVNSMRLVVFVGPAGVSAGETGKLWRDHPEGIGAILEMAWFTVMGLGQREGRWVVVLMLDEEDLWRGLREREPRFTLEELPYEEGEEEED</sequence>
<reference evidence="2 3" key="1">
    <citation type="submission" date="2016-10" db="EMBL/GenBank/DDBJ databases">
        <authorList>
            <person name="Varghese N."/>
        </authorList>
    </citation>
    <scope>NUCLEOTIDE SEQUENCE [LARGE SCALE GENOMIC DNA]</scope>
</reference>
<evidence type="ECO:0000313" key="3">
    <source>
        <dbReference type="Proteomes" id="UP000215453"/>
    </source>
</evidence>
<dbReference type="EMBL" id="LT882676">
    <property type="protein sequence ID" value="SMY18872.1"/>
    <property type="molecule type" value="Genomic_DNA"/>
</dbReference>
<feature type="compositionally biased region" description="Basic and acidic residues" evidence="1">
    <location>
        <begin position="193"/>
        <end position="207"/>
    </location>
</feature>
<evidence type="ECO:0000313" key="2">
    <source>
        <dbReference type="EMBL" id="SMY18872.1"/>
    </source>
</evidence>
<feature type="region of interest" description="Disordered" evidence="1">
    <location>
        <begin position="1"/>
        <end position="20"/>
    </location>
</feature>